<organism evidence="3 4">
    <name type="scientific">Christiangramia fulva</name>
    <dbReference type="NCBI Taxonomy" id="2126553"/>
    <lineage>
        <taxon>Bacteria</taxon>
        <taxon>Pseudomonadati</taxon>
        <taxon>Bacteroidota</taxon>
        <taxon>Flavobacteriia</taxon>
        <taxon>Flavobacteriales</taxon>
        <taxon>Flavobacteriaceae</taxon>
        <taxon>Christiangramia</taxon>
    </lineage>
</organism>
<feature type="transmembrane region" description="Helical" evidence="1">
    <location>
        <begin position="41"/>
        <end position="63"/>
    </location>
</feature>
<dbReference type="KEGG" id="grs:C7S20_03230"/>
<evidence type="ECO:0000256" key="1">
    <source>
        <dbReference type="SAM" id="Phobius"/>
    </source>
</evidence>
<name>A0A2R3Z272_9FLAO</name>
<keyword evidence="4" id="KW-1185">Reference proteome</keyword>
<feature type="transmembrane region" description="Helical" evidence="1">
    <location>
        <begin position="6"/>
        <end position="29"/>
    </location>
</feature>
<dbReference type="AlphaFoldDB" id="A0A2R3Z272"/>
<dbReference type="InterPro" id="IPR039447">
    <property type="entry name" value="UreH-like_TM_dom"/>
</dbReference>
<dbReference type="RefSeq" id="WP_107011126.1">
    <property type="nucleotide sequence ID" value="NZ_CP028136.1"/>
</dbReference>
<reference evidence="4" key="1">
    <citation type="submission" date="2018-03" db="EMBL/GenBank/DDBJ databases">
        <title>Gramella fulva sp. nov., isolated from a dry surface of tidal flat.</title>
        <authorList>
            <person name="Hwang S.H."/>
            <person name="Hwang W.M."/>
            <person name="Kang K."/>
            <person name="Ahn T.-Y."/>
        </authorList>
    </citation>
    <scope>NUCLEOTIDE SEQUENCE [LARGE SCALE GENOMIC DNA]</scope>
    <source>
        <strain evidence="4">SH35</strain>
    </source>
</reference>
<sequence>MYFTALIFGLLGSFHCMGMCGPIAFLLPVDRNNNFKKGLQIFLYHAGRIFSYTLIGAIFGLLGKSISLFGLQQKLSIIIGLVMLSLIFIPAGKKGLDRLMNPAFKGISKIKSQIGAELKKKRPDTFFSIGFLNGLLPCGLVYMAVLGATAVQGMLEGAAYMAIFGLGTIPLMTAVVWAGNFVSVKMRNNMKKAIPVMIAIMGVLFIIRGMGLGIPYMSPKQATKMKTSIECHPVSFASENNK</sequence>
<gene>
    <name evidence="3" type="ORF">C7S20_03230</name>
</gene>
<feature type="domain" description="Urease accessory protein UreH-like transmembrane" evidence="2">
    <location>
        <begin position="4"/>
        <end position="204"/>
    </location>
</feature>
<accession>A0A2R3Z272</accession>
<keyword evidence="1" id="KW-0812">Transmembrane</keyword>
<proteinExistence type="predicted"/>
<dbReference type="Proteomes" id="UP000241507">
    <property type="component" value="Chromosome"/>
</dbReference>
<feature type="transmembrane region" description="Helical" evidence="1">
    <location>
        <begin position="126"/>
        <end position="146"/>
    </location>
</feature>
<keyword evidence="1" id="KW-1133">Transmembrane helix</keyword>
<feature type="transmembrane region" description="Helical" evidence="1">
    <location>
        <begin position="75"/>
        <end position="92"/>
    </location>
</feature>
<keyword evidence="1" id="KW-0472">Membrane</keyword>
<evidence type="ECO:0000313" key="3">
    <source>
        <dbReference type="EMBL" id="AVR44348.1"/>
    </source>
</evidence>
<dbReference type="PANTHER" id="PTHR42208">
    <property type="entry name" value="HEAVY METAL TRANSPORTER-RELATED"/>
    <property type="match status" value="1"/>
</dbReference>
<evidence type="ECO:0000313" key="4">
    <source>
        <dbReference type="Proteomes" id="UP000241507"/>
    </source>
</evidence>
<protein>
    <recommendedName>
        <fullName evidence="2">Urease accessory protein UreH-like transmembrane domain-containing protein</fullName>
    </recommendedName>
</protein>
<dbReference type="PANTHER" id="PTHR42208:SF1">
    <property type="entry name" value="HEAVY METAL TRANSPORTER"/>
    <property type="match status" value="1"/>
</dbReference>
<feature type="transmembrane region" description="Helical" evidence="1">
    <location>
        <begin position="194"/>
        <end position="217"/>
    </location>
</feature>
<dbReference type="OrthoDB" id="594443at2"/>
<feature type="transmembrane region" description="Helical" evidence="1">
    <location>
        <begin position="158"/>
        <end position="182"/>
    </location>
</feature>
<evidence type="ECO:0000259" key="2">
    <source>
        <dbReference type="Pfam" id="PF13386"/>
    </source>
</evidence>
<dbReference type="EMBL" id="CP028136">
    <property type="protein sequence ID" value="AVR44348.1"/>
    <property type="molecule type" value="Genomic_DNA"/>
</dbReference>
<dbReference type="Pfam" id="PF13386">
    <property type="entry name" value="DsbD_2"/>
    <property type="match status" value="1"/>
</dbReference>